<evidence type="ECO:0000256" key="1">
    <source>
        <dbReference type="SAM" id="SignalP"/>
    </source>
</evidence>
<feature type="chain" id="PRO_5035292478" evidence="1">
    <location>
        <begin position="17"/>
        <end position="191"/>
    </location>
</feature>
<sequence length="191" mass="21475">MLFFVIISLLVFGSSATIVGQGPCPNITGVVVDFNKMVGRWYQYAYTFDPYNDTLKCITYKVTTPKNDRPRMFATAISKSTGSMSAVESEIILNHQPRNGMNVITHVPLIGELTSHQYRDLEVVPDSYEISWNCRSQGSNNVQTFGLYTRSPNPSVDVIRRARQLALEKGLAIPNFVKFDNNCYSDKCICL</sequence>
<evidence type="ECO:0000313" key="2">
    <source>
        <dbReference type="EMBL" id="CAG5076030.1"/>
    </source>
</evidence>
<dbReference type="OrthoDB" id="565904at2759"/>
<feature type="signal peptide" evidence="1">
    <location>
        <begin position="1"/>
        <end position="16"/>
    </location>
</feature>
<dbReference type="AlphaFoldDB" id="A0A8J2H426"/>
<dbReference type="Proteomes" id="UP000786811">
    <property type="component" value="Unassembled WGS sequence"/>
</dbReference>
<accession>A0A8J2H426</accession>
<dbReference type="SUPFAM" id="SSF50814">
    <property type="entry name" value="Lipocalins"/>
    <property type="match status" value="1"/>
</dbReference>
<gene>
    <name evidence="2" type="ORF">HICCMSTLAB_LOCUS2011</name>
</gene>
<dbReference type="InterPro" id="IPR012674">
    <property type="entry name" value="Calycin"/>
</dbReference>
<reference evidence="2" key="1">
    <citation type="submission" date="2021-04" db="EMBL/GenBank/DDBJ databases">
        <authorList>
            <person name="Chebbi M.A.C M."/>
        </authorList>
    </citation>
    <scope>NUCLEOTIDE SEQUENCE</scope>
</reference>
<dbReference type="Gene3D" id="2.40.128.20">
    <property type="match status" value="1"/>
</dbReference>
<keyword evidence="1" id="KW-0732">Signal</keyword>
<comment type="caution">
    <text evidence="2">The sequence shown here is derived from an EMBL/GenBank/DDBJ whole genome shotgun (WGS) entry which is preliminary data.</text>
</comment>
<keyword evidence="3" id="KW-1185">Reference proteome</keyword>
<evidence type="ECO:0000313" key="3">
    <source>
        <dbReference type="Proteomes" id="UP000786811"/>
    </source>
</evidence>
<name>A0A8J2H426_COTCN</name>
<organism evidence="2 3">
    <name type="scientific">Cotesia congregata</name>
    <name type="common">Parasitoid wasp</name>
    <name type="synonym">Apanteles congregatus</name>
    <dbReference type="NCBI Taxonomy" id="51543"/>
    <lineage>
        <taxon>Eukaryota</taxon>
        <taxon>Metazoa</taxon>
        <taxon>Ecdysozoa</taxon>
        <taxon>Arthropoda</taxon>
        <taxon>Hexapoda</taxon>
        <taxon>Insecta</taxon>
        <taxon>Pterygota</taxon>
        <taxon>Neoptera</taxon>
        <taxon>Endopterygota</taxon>
        <taxon>Hymenoptera</taxon>
        <taxon>Apocrita</taxon>
        <taxon>Ichneumonoidea</taxon>
        <taxon>Braconidae</taxon>
        <taxon>Microgastrinae</taxon>
        <taxon>Cotesia</taxon>
    </lineage>
</organism>
<proteinExistence type="predicted"/>
<protein>
    <submittedName>
        <fullName evidence="2">Uncharacterized protein</fullName>
    </submittedName>
</protein>
<dbReference type="EMBL" id="CAJNRD030001116">
    <property type="protein sequence ID" value="CAG5076030.1"/>
    <property type="molecule type" value="Genomic_DNA"/>
</dbReference>